<evidence type="ECO:0000313" key="3">
    <source>
        <dbReference type="Proteomes" id="UP000249566"/>
    </source>
</evidence>
<organism evidence="2 3">
    <name type="scientific">Legionella pneumophila subsp. pascullei</name>
    <dbReference type="NCBI Taxonomy" id="91890"/>
    <lineage>
        <taxon>Bacteria</taxon>
        <taxon>Pseudomonadati</taxon>
        <taxon>Pseudomonadota</taxon>
        <taxon>Gammaproteobacteria</taxon>
        <taxon>Legionellales</taxon>
        <taxon>Legionellaceae</taxon>
        <taxon>Legionella</taxon>
    </lineage>
</organism>
<dbReference type="RefSeq" id="WP_050598298.1">
    <property type="nucleotide sequence ID" value="NZ_CAAAIJ010000002.1"/>
</dbReference>
<sequence>MTKRSMNQRPGTTAIALALIVLSPFASASPASKEYVDKQIKEAVEQVQIQIHQENTRIEAQITELKHHIGELYQGGVVFWLDESHQHGLVAARVIPTTGSGIPWRNGESGDKTTNARANGLFAGLSNTHLIISEQTIDDQEGQFAALIAHQFAVQEDDETPCNQTHACYGNWYLPSLAELQLIRQNLYLHGLGQWIAGRYWSSSEDSVSSAFVLDFGSGAQSSTDKAMEAHVLPIHAF</sequence>
<feature type="chain" id="PRO_5043690708" evidence="1">
    <location>
        <begin position="29"/>
        <end position="238"/>
    </location>
</feature>
<name>A0AAX2IY52_LEGPN</name>
<accession>A0AAX2IY52</accession>
<proteinExistence type="predicted"/>
<reference evidence="2 3" key="1">
    <citation type="submission" date="2018-06" db="EMBL/GenBank/DDBJ databases">
        <authorList>
            <consortium name="Pathogen Informatics"/>
            <person name="Doyle S."/>
        </authorList>
    </citation>
    <scope>NUCLEOTIDE SEQUENCE [LARGE SCALE GENOMIC DNA]</scope>
    <source>
        <strain evidence="2 3">NCTC12272</strain>
    </source>
</reference>
<protein>
    <submittedName>
        <fullName evidence="2">LvrE</fullName>
    </submittedName>
</protein>
<dbReference type="EMBL" id="LS483412">
    <property type="protein sequence ID" value="SQG91427.1"/>
    <property type="molecule type" value="Genomic_DNA"/>
</dbReference>
<feature type="signal peptide" evidence="1">
    <location>
        <begin position="1"/>
        <end position="28"/>
    </location>
</feature>
<keyword evidence="1" id="KW-0732">Signal</keyword>
<evidence type="ECO:0000313" key="2">
    <source>
        <dbReference type="EMBL" id="SQG91427.1"/>
    </source>
</evidence>
<dbReference type="Proteomes" id="UP000249566">
    <property type="component" value="Chromosome 1"/>
</dbReference>
<gene>
    <name evidence="2" type="ORF">NCTC12272_02641</name>
</gene>
<dbReference type="AlphaFoldDB" id="A0AAX2IY52"/>
<evidence type="ECO:0000256" key="1">
    <source>
        <dbReference type="SAM" id="SignalP"/>
    </source>
</evidence>